<dbReference type="InterPro" id="IPR016300">
    <property type="entry name" value="ATPase_ArsA/GET3"/>
</dbReference>
<keyword evidence="4" id="KW-1185">Reference proteome</keyword>
<dbReference type="PANTHER" id="PTHR10803:SF3">
    <property type="entry name" value="ATPASE GET3"/>
    <property type="match status" value="1"/>
</dbReference>
<feature type="domain" description="ArsA/GET3 Anion-transporting ATPase-like" evidence="2">
    <location>
        <begin position="15"/>
        <end position="295"/>
    </location>
</feature>
<evidence type="ECO:0000256" key="1">
    <source>
        <dbReference type="ARBA" id="ARBA00011040"/>
    </source>
</evidence>
<dbReference type="InterPro" id="IPR025723">
    <property type="entry name" value="ArsA/GET3_ATPase-like"/>
</dbReference>
<reference evidence="4" key="1">
    <citation type="journal article" date="2019" name="Int. J. Syst. Evol. Microbiol.">
        <title>The Global Catalogue of Microorganisms (GCM) 10K type strain sequencing project: providing services to taxonomists for standard genome sequencing and annotation.</title>
        <authorList>
            <consortium name="The Broad Institute Genomics Platform"/>
            <consortium name="The Broad Institute Genome Sequencing Center for Infectious Disease"/>
            <person name="Wu L."/>
            <person name="Ma J."/>
        </authorList>
    </citation>
    <scope>NUCLEOTIDE SEQUENCE [LARGE SCALE GENOMIC DNA]</scope>
    <source>
        <strain evidence="4">CCUG 73951</strain>
    </source>
</reference>
<protein>
    <submittedName>
        <fullName evidence="3">Arsenical pump-driving ATPase</fullName>
    </submittedName>
</protein>
<evidence type="ECO:0000313" key="4">
    <source>
        <dbReference type="Proteomes" id="UP001596494"/>
    </source>
</evidence>
<dbReference type="NCBIfam" id="TIGR04291">
    <property type="entry name" value="arsen_driv_ArsA"/>
    <property type="match status" value="1"/>
</dbReference>
<feature type="domain" description="ArsA/GET3 Anion-transporting ATPase-like" evidence="2">
    <location>
        <begin position="482"/>
        <end position="565"/>
    </location>
</feature>
<dbReference type="PIRSF" id="PIRSF001327">
    <property type="entry name" value="Arsenical_pump-driving_ATPase"/>
    <property type="match status" value="1"/>
</dbReference>
<dbReference type="EMBL" id="JBHTBY010000010">
    <property type="protein sequence ID" value="MFC7321574.1"/>
    <property type="molecule type" value="Genomic_DNA"/>
</dbReference>
<comment type="caution">
    <text evidence="3">The sequence shown here is derived from an EMBL/GenBank/DDBJ whole genome shotgun (WGS) entry which is preliminary data.</text>
</comment>
<proteinExistence type="inferred from homology"/>
<gene>
    <name evidence="3" type="primary">arsA</name>
    <name evidence="3" type="ORF">ACFQMN_11880</name>
</gene>
<dbReference type="NCBIfam" id="TIGR00345">
    <property type="entry name" value="GET3_arsA_TRC40"/>
    <property type="match status" value="1"/>
</dbReference>
<dbReference type="CDD" id="cd02035">
    <property type="entry name" value="ArsA"/>
    <property type="match status" value="2"/>
</dbReference>
<comment type="similarity">
    <text evidence="1">Belongs to the arsA ATPase family.</text>
</comment>
<evidence type="ECO:0000313" key="3">
    <source>
        <dbReference type="EMBL" id="MFC7321574.1"/>
    </source>
</evidence>
<dbReference type="Pfam" id="PF02374">
    <property type="entry name" value="ArsA_ATPase"/>
    <property type="match status" value="3"/>
</dbReference>
<dbReference type="Gene3D" id="3.40.50.300">
    <property type="entry name" value="P-loop containing nucleotide triphosphate hydrolases"/>
    <property type="match status" value="2"/>
</dbReference>
<dbReference type="InterPro" id="IPR027541">
    <property type="entry name" value="Ars_ATPase"/>
</dbReference>
<name>A0ABW2K4D4_9BACI</name>
<dbReference type="SUPFAM" id="SSF52540">
    <property type="entry name" value="P-loop containing nucleoside triphosphate hydrolases"/>
    <property type="match status" value="2"/>
</dbReference>
<feature type="domain" description="ArsA/GET3 Anion-transporting ATPase-like" evidence="2">
    <location>
        <begin position="333"/>
        <end position="475"/>
    </location>
</feature>
<evidence type="ECO:0000259" key="2">
    <source>
        <dbReference type="Pfam" id="PF02374"/>
    </source>
</evidence>
<dbReference type="Proteomes" id="UP001596494">
    <property type="component" value="Unassembled WGS sequence"/>
</dbReference>
<dbReference type="PANTHER" id="PTHR10803">
    <property type="entry name" value="ARSENICAL PUMP-DRIVING ATPASE ARSENITE-TRANSLOCATING ATPASE"/>
    <property type="match status" value="1"/>
</dbReference>
<sequence length="585" mass="65170">MYEVFDPAKLDDPPFLFFTGKGGVGKTSTACATAVSLADQGKHVLLISTDPASNLQDIFDEELTNEWKFLDDVPNLAVANLDPEEAAREHREKSIAPYKGKLPDSIIASMEEQMSGACTTEIAAFDSFTAFLSDHKLHNQFDHIIFDTAPTGHTLRLLQLPQAWSGFMEDNPNGASCLGPMSSLAEKKHVYEQAMNSLNDREKTVLYLVSRPEESALFEAARSSKELMEIGITNQRLIINGLISRPVTKGDEVSIGFRNNQQLALQQLSDYLKEIETFELPFAPLSLTGIDSLREWMQGRANVDRLEHESVELDAPSLEQVIDDFAKMESGLLFTMGKGGVGKTTVASSIALGLMEKGFRVRLTTTDPADHVSRTFEGYENDRLSISHIDPKAETERYKEQVLHETGSTLSEEEQNFLKEDLDSPCTEEIAVFRAFADVVEHSKEDFIVIDTAPTGHTLLLLDAAQSYHRELERTTGHVPDSVRNLLPTLQDPNYTKMCIVTLPEATPVYEAERLQADLERAGLQPSWWIMNQCLSAAQTEDPLLKAKAQAEVKWIERVLKDREEAAVVPWEQRAAKPVVFKGGI</sequence>
<organism evidence="3 4">
    <name type="scientific">Halobacillus campisalis</name>
    <dbReference type="NCBI Taxonomy" id="435909"/>
    <lineage>
        <taxon>Bacteria</taxon>
        <taxon>Bacillati</taxon>
        <taxon>Bacillota</taxon>
        <taxon>Bacilli</taxon>
        <taxon>Bacillales</taxon>
        <taxon>Bacillaceae</taxon>
        <taxon>Halobacillus</taxon>
    </lineage>
</organism>
<dbReference type="InterPro" id="IPR027417">
    <property type="entry name" value="P-loop_NTPase"/>
</dbReference>
<dbReference type="RefSeq" id="WP_289217293.1">
    <property type="nucleotide sequence ID" value="NZ_JAPVRC010000016.1"/>
</dbReference>
<accession>A0ABW2K4D4</accession>